<dbReference type="GO" id="GO:0004725">
    <property type="term" value="F:protein tyrosine phosphatase activity"/>
    <property type="evidence" value="ECO:0007669"/>
    <property type="project" value="InterPro"/>
</dbReference>
<dbReference type="EMBL" id="KE720795">
    <property type="protein sequence ID" value="ERF75835.1"/>
    <property type="molecule type" value="Genomic_DNA"/>
</dbReference>
<dbReference type="Pfam" id="PF00102">
    <property type="entry name" value="Y_phosphatase"/>
    <property type="match status" value="2"/>
</dbReference>
<keyword evidence="7" id="KW-1185">Reference proteome</keyword>
<comment type="similarity">
    <text evidence="1">Belongs to the protein-tyrosine phosphatase family. Non-receptor class subfamily.</text>
</comment>
<proteinExistence type="inferred from homology"/>
<accession>U1HYA4</accession>
<dbReference type="PROSITE" id="PS00383">
    <property type="entry name" value="TYR_PHOSPHATASE_1"/>
    <property type="match status" value="1"/>
</dbReference>
<feature type="region of interest" description="Disordered" evidence="2">
    <location>
        <begin position="876"/>
        <end position="907"/>
    </location>
</feature>
<feature type="region of interest" description="Disordered" evidence="2">
    <location>
        <begin position="451"/>
        <end position="548"/>
    </location>
</feature>
<feature type="compositionally biased region" description="Low complexity" evidence="2">
    <location>
        <begin position="741"/>
        <end position="754"/>
    </location>
</feature>
<gene>
    <name evidence="6" type="ORF">EPUS_01201</name>
</gene>
<dbReference type="eggNOG" id="KOG0789">
    <property type="taxonomic scope" value="Eukaryota"/>
</dbReference>
<dbReference type="OrthoDB" id="10253954at2759"/>
<name>U1HYA4_ENDPU</name>
<dbReference type="RefSeq" id="XP_007786684.1">
    <property type="nucleotide sequence ID" value="XM_007788494.1"/>
</dbReference>
<evidence type="ECO:0008006" key="8">
    <source>
        <dbReference type="Google" id="ProtNLM"/>
    </source>
</evidence>
<dbReference type="InterPro" id="IPR029021">
    <property type="entry name" value="Prot-tyrosine_phosphatase-like"/>
</dbReference>
<dbReference type="InterPro" id="IPR000242">
    <property type="entry name" value="PTP_cat"/>
</dbReference>
<feature type="compositionally biased region" description="Low complexity" evidence="2">
    <location>
        <begin position="629"/>
        <end position="647"/>
    </location>
</feature>
<feature type="compositionally biased region" description="Basic residues" evidence="2">
    <location>
        <begin position="452"/>
        <end position="464"/>
    </location>
</feature>
<reference evidence="7" key="1">
    <citation type="journal article" date="2014" name="BMC Genomics">
        <title>Genome characteristics reveal the impact of lichenization on lichen-forming fungus Endocarpon pusillum Hedwig (Verrucariales, Ascomycota).</title>
        <authorList>
            <person name="Wang Y.-Y."/>
            <person name="Liu B."/>
            <person name="Zhang X.-Y."/>
            <person name="Zhou Q.-M."/>
            <person name="Zhang T."/>
            <person name="Li H."/>
            <person name="Yu Y.-F."/>
            <person name="Zhang X.-L."/>
            <person name="Hao X.-Y."/>
            <person name="Wang M."/>
            <person name="Wang L."/>
            <person name="Wei J.-C."/>
        </authorList>
    </citation>
    <scope>NUCLEOTIDE SEQUENCE [LARGE SCALE GENOMIC DNA]</scope>
    <source>
        <strain evidence="7">Z07020 / HMAS-L-300199</strain>
    </source>
</reference>
<evidence type="ECO:0000259" key="4">
    <source>
        <dbReference type="PROSITE" id="PS50056"/>
    </source>
</evidence>
<feature type="region of interest" description="Disordered" evidence="2">
    <location>
        <begin position="1025"/>
        <end position="1052"/>
    </location>
</feature>
<dbReference type="SUPFAM" id="SSF52799">
    <property type="entry name" value="(Phosphotyrosine protein) phosphatases II"/>
    <property type="match status" value="1"/>
</dbReference>
<feature type="domain" description="Tyrosine specific protein phosphatases" evidence="4">
    <location>
        <begin position="825"/>
        <end position="948"/>
    </location>
</feature>
<dbReference type="InterPro" id="IPR000387">
    <property type="entry name" value="Tyr_Pase_dom"/>
</dbReference>
<evidence type="ECO:0000313" key="6">
    <source>
        <dbReference type="EMBL" id="ERF75835.1"/>
    </source>
</evidence>
<feature type="domain" description="F-box" evidence="5">
    <location>
        <begin position="23"/>
        <end position="68"/>
    </location>
</feature>
<dbReference type="AlphaFoldDB" id="U1HYA4"/>
<dbReference type="InterPro" id="IPR001810">
    <property type="entry name" value="F-box_dom"/>
</dbReference>
<sequence>MPSRWRMLRPQHSPNETKHEKGGANLMNLPSEILQIIIEYLSPVDRASLTLCNHDLPWALGNKYWYSLRSGKEDEDYRESFLTTLARDLPGHFFCHHCSRLHLWHNVGPPGPALQPKNQLPCVGHQLELWRCVRAHRSLSRYRFVFPHLQLAMRRHYYGPGYGIPTESLSFTEVQVPIDEDKPEQVTTLLSVEARICLEPTSLSLRIQQWALIGSTKRDSMLLKTKFVMICDHVTTRSSEVSRLIESKLKRHHTESVCRPDSEVLKCRYCNIDFQMEIKEVGNEGTALVITKWLDLGAGLTPTDTRWRVHLARDRDAEIGKSRKAGEIRLRFESEPGLSQDSLSCQNASYLTAKRYMAAMDYWNKGNWILQADAKGVDCQRNFQFPSAFAPLLVPLHQICFLSSRHSFKTTISPRYTHHLGAAPQSPAEESLNAIRPSLFRRLSIRPTLLLHRSRSRSKSKTRLSAKASPSPSPAGSPHPADEDVTGSPNVSAPPESFGDMIPSSLTVTPPAPPSKRQRSRDGRPFLGRASSTHREVDDGPPPSPGLRIPAFLNHSKADISKLFQELEWRQRFRLQHAMNNPTSSPFRIERSPMVFSRNRYNNVQPWDSSRIKLEVPIAGSDYVNASPIRLKSRSPSSSPNARSSVSVHHQSASTNVDPPEYKYIATQGPKEGQFSHFWNMVMQETVGEIGVIVMLTQCWEGNKEKCGQYFPTSMDIPTFDLGSSEGDDHPSNPIGDPFLDSDPLSADADSNPAEDPGSDRNTPEPKVQRSLEASVTLLEFHHDTISRSEVRKLKLQIGAETKTIWHYLFNGWPDYAKPEGEDRRALLELIKQSALQAGDPSLNPRFVHCSAGVGRTGTFIALDFLLRELAQGNLEINPSTSSRPSSSGQRTQTSQEESDTASVDGNSFAMMMGKESTPEAKEDLIFETVNTLREQRMMMVMNDVQYSFLYEVLREAYVEMYSPPRRKVVGSGLTTDADGNWDGGGGGSGATDADMGEPSPKMPRIGNMLFVGPSEAAEAERKEVEHKAGHANIGAVKANSRVGQGGQAEAEADPFVAVDPAVVRLEQEAKKD</sequence>
<evidence type="ECO:0000259" key="3">
    <source>
        <dbReference type="PROSITE" id="PS50055"/>
    </source>
</evidence>
<feature type="domain" description="Tyrosine-protein phosphatase" evidence="3">
    <location>
        <begin position="560"/>
        <end position="957"/>
    </location>
</feature>
<dbReference type="Proteomes" id="UP000019373">
    <property type="component" value="Unassembled WGS sequence"/>
</dbReference>
<dbReference type="SMART" id="SM00404">
    <property type="entry name" value="PTPc_motif"/>
    <property type="match status" value="1"/>
</dbReference>
<feature type="region of interest" description="Disordered" evidence="2">
    <location>
        <begin position="629"/>
        <end position="664"/>
    </location>
</feature>
<dbReference type="PROSITE" id="PS50055">
    <property type="entry name" value="TYR_PHOSPHATASE_PTP"/>
    <property type="match status" value="1"/>
</dbReference>
<dbReference type="InterPro" id="IPR050348">
    <property type="entry name" value="Protein-Tyr_Phosphatase"/>
</dbReference>
<dbReference type="PROSITE" id="PS50056">
    <property type="entry name" value="TYR_PHOSPHATASE_2"/>
    <property type="match status" value="1"/>
</dbReference>
<feature type="compositionally biased region" description="Polar residues" evidence="2">
    <location>
        <begin position="648"/>
        <end position="657"/>
    </location>
</feature>
<dbReference type="PROSITE" id="PS50181">
    <property type="entry name" value="FBOX"/>
    <property type="match status" value="1"/>
</dbReference>
<dbReference type="GeneID" id="19236259"/>
<dbReference type="SMART" id="SM00194">
    <property type="entry name" value="PTPc"/>
    <property type="match status" value="1"/>
</dbReference>
<evidence type="ECO:0000256" key="2">
    <source>
        <dbReference type="SAM" id="MobiDB-lite"/>
    </source>
</evidence>
<dbReference type="CDD" id="cd09917">
    <property type="entry name" value="F-box_SF"/>
    <property type="match status" value="1"/>
</dbReference>
<evidence type="ECO:0000313" key="7">
    <source>
        <dbReference type="Proteomes" id="UP000019373"/>
    </source>
</evidence>
<feature type="compositionally biased region" description="Low complexity" evidence="2">
    <location>
        <begin position="879"/>
        <end position="896"/>
    </location>
</feature>
<feature type="compositionally biased region" description="Basic and acidic residues" evidence="2">
    <location>
        <begin position="758"/>
        <end position="769"/>
    </location>
</feature>
<organism evidence="6 7">
    <name type="scientific">Endocarpon pusillum (strain Z07020 / HMAS-L-300199)</name>
    <name type="common">Lichen-forming fungus</name>
    <dbReference type="NCBI Taxonomy" id="1263415"/>
    <lineage>
        <taxon>Eukaryota</taxon>
        <taxon>Fungi</taxon>
        <taxon>Dikarya</taxon>
        <taxon>Ascomycota</taxon>
        <taxon>Pezizomycotina</taxon>
        <taxon>Eurotiomycetes</taxon>
        <taxon>Chaetothyriomycetidae</taxon>
        <taxon>Verrucariales</taxon>
        <taxon>Verrucariaceae</taxon>
        <taxon>Endocarpon</taxon>
    </lineage>
</organism>
<dbReference type="InterPro" id="IPR003595">
    <property type="entry name" value="Tyr_Pase_cat"/>
</dbReference>
<feature type="region of interest" description="Disordered" evidence="2">
    <location>
        <begin position="1"/>
        <end position="24"/>
    </location>
</feature>
<dbReference type="Gene3D" id="3.90.190.10">
    <property type="entry name" value="Protein tyrosine phosphatase superfamily"/>
    <property type="match status" value="1"/>
</dbReference>
<evidence type="ECO:0000256" key="1">
    <source>
        <dbReference type="ARBA" id="ARBA00009649"/>
    </source>
</evidence>
<dbReference type="PANTHER" id="PTHR19134">
    <property type="entry name" value="RECEPTOR-TYPE TYROSINE-PROTEIN PHOSPHATASE"/>
    <property type="match status" value="1"/>
</dbReference>
<feature type="region of interest" description="Disordered" evidence="2">
    <location>
        <begin position="973"/>
        <end position="1000"/>
    </location>
</feature>
<dbReference type="HOGENOM" id="CLU_287292_0_0_1"/>
<evidence type="ECO:0000259" key="5">
    <source>
        <dbReference type="PROSITE" id="PS50181"/>
    </source>
</evidence>
<dbReference type="PANTHER" id="PTHR19134:SF449">
    <property type="entry name" value="TYROSINE-PROTEIN PHOSPHATASE 1"/>
    <property type="match status" value="1"/>
</dbReference>
<feature type="region of interest" description="Disordered" evidence="2">
    <location>
        <begin position="718"/>
        <end position="769"/>
    </location>
</feature>
<protein>
    <recommendedName>
        <fullName evidence="8">F-box domain-containing protein</fullName>
    </recommendedName>
</protein>
<dbReference type="PRINTS" id="PR00700">
    <property type="entry name" value="PRTYPHPHTASE"/>
</dbReference>
<dbReference type="InterPro" id="IPR016130">
    <property type="entry name" value="Tyr_Pase_AS"/>
</dbReference>